<dbReference type="EMBL" id="CP089982">
    <property type="protein sequence ID" value="WXA90072.1"/>
    <property type="molecule type" value="Genomic_DNA"/>
</dbReference>
<gene>
    <name evidence="2" type="ORF">LZC95_26805</name>
</gene>
<name>A0ABZ2JUR0_9BACT</name>
<dbReference type="PANTHER" id="PTHR35525">
    <property type="entry name" value="BLL6575 PROTEIN"/>
    <property type="match status" value="1"/>
</dbReference>
<dbReference type="InterPro" id="IPR010852">
    <property type="entry name" value="ABATE"/>
</dbReference>
<sequence>MRISASNQEETRDGFRFRGGHAALDLTATLTGRLKPTQRDLLTRPEDVIRWLQAAGFECAATAPDDDLLGMARRLREAIYALAMGCVAGQVRPASARATLNDIARLPAAAPEIGADGSARLRGDASALLTFVAREAVLLLGGEVADRVRQCEGDGCAILFFDTSRSGDRRWCSMTACGNRHKVAAFRQRKEKSQ</sequence>
<protein>
    <submittedName>
        <fullName evidence="2">CGNR zinc finger domain-containing protein</fullName>
    </submittedName>
</protein>
<organism evidence="2 3">
    <name type="scientific">Pendulispora brunnea</name>
    <dbReference type="NCBI Taxonomy" id="2905690"/>
    <lineage>
        <taxon>Bacteria</taxon>
        <taxon>Pseudomonadati</taxon>
        <taxon>Myxococcota</taxon>
        <taxon>Myxococcia</taxon>
        <taxon>Myxococcales</taxon>
        <taxon>Sorangiineae</taxon>
        <taxon>Pendulisporaceae</taxon>
        <taxon>Pendulispora</taxon>
    </lineage>
</organism>
<evidence type="ECO:0000313" key="3">
    <source>
        <dbReference type="Proteomes" id="UP001379533"/>
    </source>
</evidence>
<dbReference type="Pfam" id="PF11706">
    <property type="entry name" value="zf-CGNR"/>
    <property type="match status" value="1"/>
</dbReference>
<dbReference type="PANTHER" id="PTHR35525:SF3">
    <property type="entry name" value="BLL6575 PROTEIN"/>
    <property type="match status" value="1"/>
</dbReference>
<dbReference type="SUPFAM" id="SSF160904">
    <property type="entry name" value="Jann2411-like"/>
    <property type="match status" value="1"/>
</dbReference>
<dbReference type="Gene3D" id="1.10.3300.10">
    <property type="entry name" value="Jann2411-like domain"/>
    <property type="match status" value="1"/>
</dbReference>
<evidence type="ECO:0000313" key="2">
    <source>
        <dbReference type="EMBL" id="WXA90072.1"/>
    </source>
</evidence>
<dbReference type="InterPro" id="IPR023286">
    <property type="entry name" value="ABATE_dom_sf"/>
</dbReference>
<feature type="domain" description="Zinc finger CGNR" evidence="1">
    <location>
        <begin position="147"/>
        <end position="190"/>
    </location>
</feature>
<dbReference type="Proteomes" id="UP001379533">
    <property type="component" value="Chromosome"/>
</dbReference>
<evidence type="ECO:0000259" key="1">
    <source>
        <dbReference type="Pfam" id="PF11706"/>
    </source>
</evidence>
<dbReference type="Pfam" id="PF07336">
    <property type="entry name" value="ABATE"/>
    <property type="match status" value="1"/>
</dbReference>
<dbReference type="RefSeq" id="WP_394840684.1">
    <property type="nucleotide sequence ID" value="NZ_CP089982.1"/>
</dbReference>
<accession>A0ABZ2JUR0</accession>
<keyword evidence="3" id="KW-1185">Reference proteome</keyword>
<proteinExistence type="predicted"/>
<reference evidence="2 3" key="1">
    <citation type="submission" date="2021-12" db="EMBL/GenBank/DDBJ databases">
        <title>Discovery of the Pendulisporaceae a myxobacterial family with distinct sporulation behavior and unique specialized metabolism.</title>
        <authorList>
            <person name="Garcia R."/>
            <person name="Popoff A."/>
            <person name="Bader C.D."/>
            <person name="Loehr J."/>
            <person name="Walesch S."/>
            <person name="Walt C."/>
            <person name="Boldt J."/>
            <person name="Bunk B."/>
            <person name="Haeckl F.J.F.P.J."/>
            <person name="Gunesch A.P."/>
            <person name="Birkelbach J."/>
            <person name="Nuebel U."/>
            <person name="Pietschmann T."/>
            <person name="Bach T."/>
            <person name="Mueller R."/>
        </authorList>
    </citation>
    <scope>NUCLEOTIDE SEQUENCE [LARGE SCALE GENOMIC DNA]</scope>
    <source>
        <strain evidence="2 3">MSr12523</strain>
    </source>
</reference>
<dbReference type="InterPro" id="IPR021005">
    <property type="entry name" value="Znf_CGNR"/>
</dbReference>